<sequence>MILVQNNAFHCDDFLFKFYYNHKRNHFGTCSFGVNPSWTRTRFSLQASPFSNVMAICSSTPHFCCLFHVSSLISYPLFSSIV</sequence>
<reference evidence="1" key="1">
    <citation type="submission" date="2018-02" db="EMBL/GenBank/DDBJ databases">
        <title>Rhizophora mucronata_Transcriptome.</title>
        <authorList>
            <person name="Meera S.P."/>
            <person name="Sreeshan A."/>
            <person name="Augustine A."/>
        </authorList>
    </citation>
    <scope>NUCLEOTIDE SEQUENCE</scope>
    <source>
        <tissue evidence="1">Leaf</tissue>
    </source>
</reference>
<dbReference type="EMBL" id="GGEC01058194">
    <property type="protein sequence ID" value="MBX38678.1"/>
    <property type="molecule type" value="Transcribed_RNA"/>
</dbReference>
<organism evidence="1">
    <name type="scientific">Rhizophora mucronata</name>
    <name type="common">Asiatic mangrove</name>
    <dbReference type="NCBI Taxonomy" id="61149"/>
    <lineage>
        <taxon>Eukaryota</taxon>
        <taxon>Viridiplantae</taxon>
        <taxon>Streptophyta</taxon>
        <taxon>Embryophyta</taxon>
        <taxon>Tracheophyta</taxon>
        <taxon>Spermatophyta</taxon>
        <taxon>Magnoliopsida</taxon>
        <taxon>eudicotyledons</taxon>
        <taxon>Gunneridae</taxon>
        <taxon>Pentapetalae</taxon>
        <taxon>rosids</taxon>
        <taxon>fabids</taxon>
        <taxon>Malpighiales</taxon>
        <taxon>Rhizophoraceae</taxon>
        <taxon>Rhizophora</taxon>
    </lineage>
</organism>
<proteinExistence type="predicted"/>
<protein>
    <submittedName>
        <fullName evidence="1">Uncharacterized protein</fullName>
    </submittedName>
</protein>
<evidence type="ECO:0000313" key="1">
    <source>
        <dbReference type="EMBL" id="MBX38678.1"/>
    </source>
</evidence>
<dbReference type="AlphaFoldDB" id="A0A2P2N866"/>
<accession>A0A2P2N866</accession>
<name>A0A2P2N866_RHIMU</name>